<accession>A0A023ZW90</accession>
<dbReference type="Pfam" id="PF17527">
    <property type="entry name" value="ALC"/>
    <property type="match status" value="1"/>
</dbReference>
<dbReference type="GO" id="GO:0039653">
    <property type="term" value="P:symbiont-mediated suppression of host transcription"/>
    <property type="evidence" value="ECO:0007669"/>
    <property type="project" value="InterPro"/>
</dbReference>
<organism evidence="1 2">
    <name type="scientific">Escherichia phage vB_EcoM_112</name>
    <dbReference type="NCBI Taxonomy" id="1495285"/>
    <lineage>
        <taxon>Viruses</taxon>
        <taxon>Duplodnaviria</taxon>
        <taxon>Heunggongvirae</taxon>
        <taxon>Uroviricota</taxon>
        <taxon>Caudoviricetes</taxon>
        <taxon>Pantevenvirales</taxon>
        <taxon>Straboviridae</taxon>
        <taxon>Tevenvirinae</taxon>
        <taxon>Tequatrovirus</taxon>
        <taxon>Tequatrovirus e112</taxon>
    </lineage>
</organism>
<protein>
    <submittedName>
        <fullName evidence="1">Inhibitor of host transcription</fullName>
    </submittedName>
</protein>
<evidence type="ECO:0000313" key="1">
    <source>
        <dbReference type="EMBL" id="AHY83425.1"/>
    </source>
</evidence>
<name>A0A023ZW90_9CAUD</name>
<dbReference type="InterPro" id="IPR020367">
    <property type="entry name" value="Host_transcript_inhib_Alc"/>
</dbReference>
<evidence type="ECO:0000313" key="2">
    <source>
        <dbReference type="Proteomes" id="UP000024439"/>
    </source>
</evidence>
<keyword evidence="2" id="KW-1185">Reference proteome</keyword>
<dbReference type="Proteomes" id="UP000024439">
    <property type="component" value="Segment"/>
</dbReference>
<dbReference type="RefSeq" id="YP_009030832.1">
    <property type="nucleotide sequence ID" value="NC_024125.2"/>
</dbReference>
<dbReference type="KEGG" id="vg:19485376"/>
<gene>
    <name evidence="1" type="ORF">e112_237</name>
</gene>
<reference evidence="1 2" key="1">
    <citation type="submission" date="2014-10" db="EMBL/GenBank/DDBJ databases">
        <title>Complete genome sequence of e11/2, a T-even type bacteriophage specific for E. coli O157:H7.</title>
        <authorList>
            <person name="Coffey B."/>
            <person name="Ross P."/>
            <person name="O'Flynn G."/>
            <person name="O'Sullivan O."/>
            <person name="Casey A."/>
            <person name="Callanan M."/>
            <person name="Coffey A."/>
            <person name="McAuliffe O."/>
        </authorList>
    </citation>
    <scope>NUCLEOTIDE SEQUENCE [LARGE SCALE GENOMIC DNA]</scope>
</reference>
<dbReference type="EMBL" id="KJ668714">
    <property type="protein sequence ID" value="AHY83425.1"/>
    <property type="molecule type" value="Genomic_DNA"/>
</dbReference>
<sequence length="168" mass="19164">MMDLQLITTEMVVEAYGDTTDGISVFKGNRRVGYITDLKKDLAKQVKRKTTIKEYRNRRLEQARDMLPDAVEEMKVFLENQLAKYDCEVFINQTQPNVHINSCKCYIIVNPLTGKHRLGISNPNRSASDMAEDVEACFKISKSPAEHHILINGLSQDDIIEVIKTLCM</sequence>
<proteinExistence type="predicted"/>
<dbReference type="GeneID" id="19485376"/>